<feature type="region of interest" description="Disordered" evidence="16">
    <location>
        <begin position="424"/>
        <end position="456"/>
    </location>
</feature>
<dbReference type="GO" id="GO:0042162">
    <property type="term" value="F:telomeric DNA binding"/>
    <property type="evidence" value="ECO:0007669"/>
    <property type="project" value="InterPro"/>
</dbReference>
<feature type="compositionally biased region" description="Acidic residues" evidence="16">
    <location>
        <begin position="101"/>
        <end position="111"/>
    </location>
</feature>
<dbReference type="InterPro" id="IPR036361">
    <property type="entry name" value="SAP_dom_sf"/>
</dbReference>
<evidence type="ECO:0000313" key="18">
    <source>
        <dbReference type="EMBL" id="RUS27445.1"/>
    </source>
</evidence>
<keyword evidence="6" id="KW-0227">DNA damage</keyword>
<dbReference type="GO" id="GO:0000781">
    <property type="term" value="C:chromosome, telomeric region"/>
    <property type="evidence" value="ECO:0007669"/>
    <property type="project" value="UniProtKB-SubCell"/>
</dbReference>
<dbReference type="EMBL" id="RBNJ01008374">
    <property type="protein sequence ID" value="RUS27445.1"/>
    <property type="molecule type" value="Genomic_DNA"/>
</dbReference>
<dbReference type="SUPFAM" id="SSF68906">
    <property type="entry name" value="SAP domain"/>
    <property type="match status" value="1"/>
</dbReference>
<evidence type="ECO:0000256" key="13">
    <source>
        <dbReference type="ARBA" id="ARBA00023204"/>
    </source>
</evidence>
<dbReference type="AlphaFoldDB" id="A0A433QCD6"/>
<protein>
    <recommendedName>
        <fullName evidence="4">ATP-dependent DNA helicase II subunit 1</fullName>
    </recommendedName>
    <alternativeName>
        <fullName evidence="15">ATP-dependent DNA helicase II subunit Ku70</fullName>
    </alternativeName>
</protein>
<feature type="domain" description="Ku" evidence="17">
    <location>
        <begin position="195"/>
        <end position="341"/>
    </location>
</feature>
<dbReference type="InterPro" id="IPR027388">
    <property type="entry name" value="Ku70_bridge/pillars_dom_sf"/>
</dbReference>
<dbReference type="FunFam" id="2.40.290.10:FF:000001">
    <property type="entry name" value="X-ray repair cross complementing 6"/>
    <property type="match status" value="1"/>
</dbReference>
<keyword evidence="10" id="KW-0158">Chromosome</keyword>
<evidence type="ECO:0000256" key="14">
    <source>
        <dbReference type="ARBA" id="ARBA00023242"/>
    </source>
</evidence>
<comment type="similarity">
    <text evidence="3">Belongs to the ku70 family.</text>
</comment>
<evidence type="ECO:0000256" key="5">
    <source>
        <dbReference type="ARBA" id="ARBA00022741"/>
    </source>
</evidence>
<evidence type="ECO:0000256" key="4">
    <source>
        <dbReference type="ARBA" id="ARBA00021796"/>
    </source>
</evidence>
<dbReference type="InterPro" id="IPR005160">
    <property type="entry name" value="Ku_C"/>
</dbReference>
<evidence type="ECO:0000256" key="11">
    <source>
        <dbReference type="ARBA" id="ARBA00023125"/>
    </source>
</evidence>
<evidence type="ECO:0000256" key="1">
    <source>
        <dbReference type="ARBA" id="ARBA00004123"/>
    </source>
</evidence>
<evidence type="ECO:0000256" key="10">
    <source>
        <dbReference type="ARBA" id="ARBA00022895"/>
    </source>
</evidence>
<dbReference type="Pfam" id="PF03731">
    <property type="entry name" value="Ku_N"/>
    <property type="match status" value="1"/>
</dbReference>
<dbReference type="Pfam" id="PF03730">
    <property type="entry name" value="Ku_C"/>
    <property type="match status" value="1"/>
</dbReference>
<evidence type="ECO:0000256" key="12">
    <source>
        <dbReference type="ARBA" id="ARBA00023172"/>
    </source>
</evidence>
<dbReference type="Gene3D" id="1.10.1600.10">
    <property type="match status" value="1"/>
</dbReference>
<keyword evidence="19" id="KW-1185">Reference proteome</keyword>
<dbReference type="GO" id="GO:0006303">
    <property type="term" value="P:double-strand break repair via nonhomologous end joining"/>
    <property type="evidence" value="ECO:0007669"/>
    <property type="project" value="InterPro"/>
</dbReference>
<dbReference type="GO" id="GO:0005524">
    <property type="term" value="F:ATP binding"/>
    <property type="evidence" value="ECO:0007669"/>
    <property type="project" value="UniProtKB-KW"/>
</dbReference>
<dbReference type="Gene3D" id="3.40.50.410">
    <property type="entry name" value="von Willebrand factor, type A domain"/>
    <property type="match status" value="1"/>
</dbReference>
<evidence type="ECO:0000313" key="19">
    <source>
        <dbReference type="Proteomes" id="UP000274822"/>
    </source>
</evidence>
<dbReference type="SMART" id="SM00559">
    <property type="entry name" value="Ku78"/>
    <property type="match status" value="1"/>
</dbReference>
<dbReference type="GO" id="GO:0003678">
    <property type="term" value="F:DNA helicase activity"/>
    <property type="evidence" value="ECO:0007669"/>
    <property type="project" value="InterPro"/>
</dbReference>
<dbReference type="InterPro" id="IPR006164">
    <property type="entry name" value="DNA_bd_Ku70/Ku80"/>
</dbReference>
<keyword evidence="13" id="KW-0234">DNA repair</keyword>
<evidence type="ECO:0000256" key="16">
    <source>
        <dbReference type="SAM" id="MobiDB-lite"/>
    </source>
</evidence>
<dbReference type="SUPFAM" id="SSF53300">
    <property type="entry name" value="vWA-like"/>
    <property type="match status" value="1"/>
</dbReference>
<name>A0A433QCD6_9FUNG</name>
<keyword evidence="10" id="KW-0779">Telomere</keyword>
<evidence type="ECO:0000256" key="9">
    <source>
        <dbReference type="ARBA" id="ARBA00022840"/>
    </source>
</evidence>
<dbReference type="PIRSF" id="PIRSF003033">
    <property type="entry name" value="Ku70"/>
    <property type="match status" value="1"/>
</dbReference>
<gene>
    <name evidence="18" type="ORF">BC938DRAFT_483236</name>
</gene>
<dbReference type="Proteomes" id="UP000274822">
    <property type="component" value="Unassembled WGS sequence"/>
</dbReference>
<dbReference type="Gene3D" id="4.10.970.10">
    <property type="entry name" value="Ku70, bridge and pillars"/>
    <property type="match status" value="1"/>
</dbReference>
<dbReference type="GO" id="GO:0003690">
    <property type="term" value="F:double-stranded DNA binding"/>
    <property type="evidence" value="ECO:0007669"/>
    <property type="project" value="TreeGrafter"/>
</dbReference>
<dbReference type="Gene3D" id="2.40.290.10">
    <property type="match status" value="1"/>
</dbReference>
<keyword evidence="12" id="KW-0233">DNA recombination</keyword>
<evidence type="ECO:0000256" key="6">
    <source>
        <dbReference type="ARBA" id="ARBA00022763"/>
    </source>
</evidence>
<organism evidence="18 19">
    <name type="scientific">Jimgerdemannia flammicorona</name>
    <dbReference type="NCBI Taxonomy" id="994334"/>
    <lineage>
        <taxon>Eukaryota</taxon>
        <taxon>Fungi</taxon>
        <taxon>Fungi incertae sedis</taxon>
        <taxon>Mucoromycota</taxon>
        <taxon>Mucoromycotina</taxon>
        <taxon>Endogonomycetes</taxon>
        <taxon>Endogonales</taxon>
        <taxon>Endogonaceae</taxon>
        <taxon>Jimgerdemannia</taxon>
    </lineage>
</organism>
<keyword evidence="9" id="KW-0067">ATP-binding</keyword>
<dbReference type="Pfam" id="PF02735">
    <property type="entry name" value="Ku"/>
    <property type="match status" value="1"/>
</dbReference>
<dbReference type="InterPro" id="IPR006165">
    <property type="entry name" value="Ku70"/>
</dbReference>
<dbReference type="InterPro" id="IPR047087">
    <property type="entry name" value="KU70_core_dom"/>
</dbReference>
<dbReference type="PANTHER" id="PTHR12604:SF2">
    <property type="entry name" value="X-RAY REPAIR CROSS-COMPLEMENTING PROTEIN 6"/>
    <property type="match status" value="1"/>
</dbReference>
<dbReference type="CDD" id="cd00788">
    <property type="entry name" value="KU70"/>
    <property type="match status" value="1"/>
</dbReference>
<keyword evidence="8" id="KW-0347">Helicase</keyword>
<dbReference type="GO" id="GO:0043564">
    <property type="term" value="C:Ku70:Ku80 complex"/>
    <property type="evidence" value="ECO:0007669"/>
    <property type="project" value="InterPro"/>
</dbReference>
<sequence length="508" mass="57336">MFSASAQKVGSKRIFLFTNEDNPHAANPRLRDAATTRARDLNEVGIRIELFNIDRPDQRFDFDAFYKVQQSPILPPQPHPRSRLTQPFFSLLPQDIIERDEEENGDEEEESPTPSGPPESSRKLTELMVKVRRKEVRKRSLFRLPFQISEGLTMGVKGYTLLRHQLRGIFRQVYMKGERVREVTAVTSWICSDTTQYLLPTDLKFYYPYGGEKVVFTKEELAEIKNFGDPGFTLIGFKPTSALQIYHNLSHPLFIYPDELAYSGSTRVFAALLKKMLELDRIAICSMIRRINTAPRMVALLPQAEVFGDDGGQEKPAGFHVITLPYADDIRDLPTKKTPEADEEQIEAAKNMIEKLNIRGGYRPENYENPALQRHYASLQVIALEQDIDENVPDKTLPKVETIHKRVGKLVQVFKEKVWKNEPPRASVSSVGAGKKRKASDEGESGKAKKGKAAADTGSLDMKALVAQGKVSKCTVPQLKEWLTTVGVKPQGLKADLVALVETYFAEK</sequence>
<keyword evidence="7" id="KW-0378">Hydrolase</keyword>
<feature type="region of interest" description="Disordered" evidence="16">
    <location>
        <begin position="101"/>
        <end position="124"/>
    </location>
</feature>
<evidence type="ECO:0000256" key="7">
    <source>
        <dbReference type="ARBA" id="ARBA00022801"/>
    </source>
</evidence>
<comment type="caution">
    <text evidence="18">The sequence shown here is derived from an EMBL/GenBank/DDBJ whole genome shotgun (WGS) entry which is preliminary data.</text>
</comment>
<reference evidence="18 19" key="1">
    <citation type="journal article" date="2018" name="New Phytol.">
        <title>Phylogenomics of Endogonaceae and evolution of mycorrhizas within Mucoromycota.</title>
        <authorList>
            <person name="Chang Y."/>
            <person name="Desiro A."/>
            <person name="Na H."/>
            <person name="Sandor L."/>
            <person name="Lipzen A."/>
            <person name="Clum A."/>
            <person name="Barry K."/>
            <person name="Grigoriev I.V."/>
            <person name="Martin F.M."/>
            <person name="Stajich J.E."/>
            <person name="Smith M.E."/>
            <person name="Bonito G."/>
            <person name="Spatafora J.W."/>
        </authorList>
    </citation>
    <scope>NUCLEOTIDE SEQUENCE [LARGE SCALE GENOMIC DNA]</scope>
    <source>
        <strain evidence="18 19">AD002</strain>
    </source>
</reference>
<dbReference type="GO" id="GO:0000723">
    <property type="term" value="P:telomere maintenance"/>
    <property type="evidence" value="ECO:0007669"/>
    <property type="project" value="InterPro"/>
</dbReference>
<dbReference type="GO" id="GO:0006310">
    <property type="term" value="P:DNA recombination"/>
    <property type="evidence" value="ECO:0007669"/>
    <property type="project" value="UniProtKB-KW"/>
</dbReference>
<dbReference type="InterPro" id="IPR005161">
    <property type="entry name" value="Ku_N"/>
</dbReference>
<dbReference type="SUPFAM" id="SSF100939">
    <property type="entry name" value="SPOC domain-like"/>
    <property type="match status" value="1"/>
</dbReference>
<keyword evidence="5" id="KW-0547">Nucleotide-binding</keyword>
<evidence type="ECO:0000256" key="3">
    <source>
        <dbReference type="ARBA" id="ARBA00005240"/>
    </source>
</evidence>
<keyword evidence="11" id="KW-0238">DNA-binding</keyword>
<dbReference type="GO" id="GO:0003684">
    <property type="term" value="F:damaged DNA binding"/>
    <property type="evidence" value="ECO:0007669"/>
    <property type="project" value="InterPro"/>
</dbReference>
<dbReference type="GO" id="GO:0016787">
    <property type="term" value="F:hydrolase activity"/>
    <property type="evidence" value="ECO:0007669"/>
    <property type="project" value="UniProtKB-KW"/>
</dbReference>
<dbReference type="PANTHER" id="PTHR12604">
    <property type="entry name" value="KU AUTOANTIGEN DNA HELICASE"/>
    <property type="match status" value="1"/>
</dbReference>
<accession>A0A433QCD6</accession>
<proteinExistence type="inferred from homology"/>
<comment type="subcellular location">
    <subcellularLocation>
        <location evidence="2">Chromosome</location>
        <location evidence="2">Telomere</location>
    </subcellularLocation>
    <subcellularLocation>
        <location evidence="1">Nucleus</location>
    </subcellularLocation>
</comment>
<evidence type="ECO:0000259" key="17">
    <source>
        <dbReference type="SMART" id="SM00559"/>
    </source>
</evidence>
<evidence type="ECO:0000256" key="15">
    <source>
        <dbReference type="ARBA" id="ARBA00031811"/>
    </source>
</evidence>
<evidence type="ECO:0000256" key="2">
    <source>
        <dbReference type="ARBA" id="ARBA00004574"/>
    </source>
</evidence>
<dbReference type="InterPro" id="IPR016194">
    <property type="entry name" value="SPOC-like_C_dom_sf"/>
</dbReference>
<dbReference type="NCBIfam" id="TIGR00578">
    <property type="entry name" value="ku70"/>
    <property type="match status" value="1"/>
</dbReference>
<evidence type="ECO:0000256" key="8">
    <source>
        <dbReference type="ARBA" id="ARBA00022806"/>
    </source>
</evidence>
<dbReference type="InterPro" id="IPR036465">
    <property type="entry name" value="vWFA_dom_sf"/>
</dbReference>
<dbReference type="Gene3D" id="1.10.720.30">
    <property type="entry name" value="SAP domain"/>
    <property type="match status" value="1"/>
</dbReference>
<keyword evidence="14" id="KW-0539">Nucleus</keyword>